<dbReference type="EMBL" id="AP022577">
    <property type="protein sequence ID" value="BBX82234.1"/>
    <property type="molecule type" value="Genomic_DNA"/>
</dbReference>
<reference evidence="1 2" key="1">
    <citation type="journal article" date="2019" name="Emerg. Microbes Infect.">
        <title>Comprehensive subspecies identification of 175 nontuberculous mycobacteria species based on 7547 genomic profiles.</title>
        <authorList>
            <person name="Matsumoto Y."/>
            <person name="Kinjo T."/>
            <person name="Motooka D."/>
            <person name="Nabeya D."/>
            <person name="Jung N."/>
            <person name="Uechi K."/>
            <person name="Horii T."/>
            <person name="Iida T."/>
            <person name="Fujita J."/>
            <person name="Nakamura S."/>
        </authorList>
    </citation>
    <scope>NUCLEOTIDE SEQUENCE [LARGE SCALE GENOMIC DNA]</scope>
    <source>
        <strain evidence="1 2">JCM 15296</strain>
    </source>
</reference>
<evidence type="ECO:0000313" key="1">
    <source>
        <dbReference type="EMBL" id="BBX82234.1"/>
    </source>
</evidence>
<keyword evidence="2" id="KW-1185">Reference proteome</keyword>
<evidence type="ECO:0000313" key="2">
    <source>
        <dbReference type="Proteomes" id="UP000465609"/>
    </source>
</evidence>
<gene>
    <name evidence="1" type="ORF">MAUB_01070</name>
</gene>
<proteinExistence type="predicted"/>
<protein>
    <submittedName>
        <fullName evidence="1">Uncharacterized protein</fullName>
    </submittedName>
</protein>
<name>A0ABM7I6Q0_9MYCO</name>
<organism evidence="1 2">
    <name type="scientific">Mycolicibacterium aubagnense</name>
    <dbReference type="NCBI Taxonomy" id="319707"/>
    <lineage>
        <taxon>Bacteria</taxon>
        <taxon>Bacillati</taxon>
        <taxon>Actinomycetota</taxon>
        <taxon>Actinomycetes</taxon>
        <taxon>Mycobacteriales</taxon>
        <taxon>Mycobacteriaceae</taxon>
        <taxon>Mycolicibacterium</taxon>
    </lineage>
</organism>
<sequence length="102" mass="11732">MKYPTDCIDDDYWRRIHQGHGLDRDKLIADLDRNGGIDRHDHEALIVEEVWMALAPRVKHCANYGFPCPQEGEWHAHWYSTQTGSGEPFTLARWGKAEAATV</sequence>
<dbReference type="RefSeq" id="WP_138233432.1">
    <property type="nucleotide sequence ID" value="NZ_AP022577.1"/>
</dbReference>
<dbReference type="Proteomes" id="UP000465609">
    <property type="component" value="Chromosome"/>
</dbReference>
<accession>A0ABM7I6Q0</accession>